<accession>A0A843VN05</accession>
<protein>
    <submittedName>
        <fullName evidence="2">Uncharacterized protein</fullName>
    </submittedName>
</protein>
<comment type="caution">
    <text evidence="2">The sequence shown here is derived from an EMBL/GenBank/DDBJ whole genome shotgun (WGS) entry which is preliminary data.</text>
</comment>
<reference evidence="2" key="1">
    <citation type="submission" date="2017-07" db="EMBL/GenBank/DDBJ databases">
        <title>Taro Niue Genome Assembly and Annotation.</title>
        <authorList>
            <person name="Atibalentja N."/>
            <person name="Keating K."/>
            <person name="Fields C.J."/>
        </authorList>
    </citation>
    <scope>NUCLEOTIDE SEQUENCE</scope>
    <source>
        <strain evidence="2">Niue_2</strain>
        <tissue evidence="2">Leaf</tissue>
    </source>
</reference>
<dbReference type="EMBL" id="NMUH01001736">
    <property type="protein sequence ID" value="MQL94950.1"/>
    <property type="molecule type" value="Genomic_DNA"/>
</dbReference>
<sequence>MDGQLLCPSERGHTPPSSARSAQIYQNPERGDFPLSNHQSLHKIALRVGKKKEQRAPPTLPNPLLIHLRPSIILVLCFDKSLVGFFTIGGVAGGFCCQSVHVSEASKASLIGFCVGIDNEVHSDFDVGVPG</sequence>
<name>A0A843VN05_COLES</name>
<feature type="compositionally biased region" description="Polar residues" evidence="1">
    <location>
        <begin position="15"/>
        <end position="26"/>
    </location>
</feature>
<dbReference type="AlphaFoldDB" id="A0A843VN05"/>
<gene>
    <name evidence="2" type="ORF">Taro_027618</name>
</gene>
<dbReference type="Proteomes" id="UP000652761">
    <property type="component" value="Unassembled WGS sequence"/>
</dbReference>
<proteinExistence type="predicted"/>
<evidence type="ECO:0000313" key="2">
    <source>
        <dbReference type="EMBL" id="MQL94950.1"/>
    </source>
</evidence>
<evidence type="ECO:0000256" key="1">
    <source>
        <dbReference type="SAM" id="MobiDB-lite"/>
    </source>
</evidence>
<evidence type="ECO:0000313" key="3">
    <source>
        <dbReference type="Proteomes" id="UP000652761"/>
    </source>
</evidence>
<organism evidence="2 3">
    <name type="scientific">Colocasia esculenta</name>
    <name type="common">Wild taro</name>
    <name type="synonym">Arum esculentum</name>
    <dbReference type="NCBI Taxonomy" id="4460"/>
    <lineage>
        <taxon>Eukaryota</taxon>
        <taxon>Viridiplantae</taxon>
        <taxon>Streptophyta</taxon>
        <taxon>Embryophyta</taxon>
        <taxon>Tracheophyta</taxon>
        <taxon>Spermatophyta</taxon>
        <taxon>Magnoliopsida</taxon>
        <taxon>Liliopsida</taxon>
        <taxon>Araceae</taxon>
        <taxon>Aroideae</taxon>
        <taxon>Colocasieae</taxon>
        <taxon>Colocasia</taxon>
    </lineage>
</organism>
<keyword evidence="3" id="KW-1185">Reference proteome</keyword>
<feature type="region of interest" description="Disordered" evidence="1">
    <location>
        <begin position="1"/>
        <end position="36"/>
    </location>
</feature>